<protein>
    <submittedName>
        <fullName evidence="4">Serine/arginine-rich splicing factor 2</fullName>
    </submittedName>
</protein>
<gene>
    <name evidence="4" type="ORF">CLF_104706</name>
</gene>
<name>G7YC62_CLOSI</name>
<evidence type="ECO:0000256" key="1">
    <source>
        <dbReference type="PROSITE-ProRule" id="PRU00176"/>
    </source>
</evidence>
<accession>G7YC62</accession>
<dbReference type="InterPro" id="IPR012677">
    <property type="entry name" value="Nucleotide-bd_a/b_plait_sf"/>
</dbReference>
<keyword evidence="5" id="KW-1185">Reference proteome</keyword>
<feature type="compositionally biased region" description="Basic and acidic residues" evidence="2">
    <location>
        <begin position="191"/>
        <end position="200"/>
    </location>
</feature>
<sequence length="340" mass="39368">MERYAKSPPRIEGMVSLKVDNLAYRTTIEDLRRVFSRYGEVGDVYIPRDPYTFESRGFAFVRYPTDREADSAIREMDGRRIDGREIRVQRAKYGRPNSRRMRYFACYSLKVAYKVWLPEVTTDGNSDEYSEDLLRMLKRFYVHLPGAHQTVESAQKLRPTENMPLTERLAKRNALASREQRNTHSRIISGQKEDSSRQEGVKTGVFRDQPPLLSERVLPVCCYWPLRETTRMTHGVPFGSWFGVNSDRIVQCGLVNAKCIECRIIDHQKYKVVRTLTLCPHRMFAAFGGLRADPVDSGSSNPMDMDYAVIRIVCRSKSGRITMSRECLGHYFPTLRTRIL</sequence>
<evidence type="ECO:0000313" key="5">
    <source>
        <dbReference type="Proteomes" id="UP000008909"/>
    </source>
</evidence>
<dbReference type="GO" id="GO:0003723">
    <property type="term" value="F:RNA binding"/>
    <property type="evidence" value="ECO:0007669"/>
    <property type="project" value="UniProtKB-UniRule"/>
</dbReference>
<reference evidence="4" key="1">
    <citation type="journal article" date="2011" name="Genome Biol.">
        <title>The draft genome of the carcinogenic human liver fluke Clonorchis sinensis.</title>
        <authorList>
            <person name="Wang X."/>
            <person name="Chen W."/>
            <person name="Huang Y."/>
            <person name="Sun J."/>
            <person name="Men J."/>
            <person name="Liu H."/>
            <person name="Luo F."/>
            <person name="Guo L."/>
            <person name="Lv X."/>
            <person name="Deng C."/>
            <person name="Zhou C."/>
            <person name="Fan Y."/>
            <person name="Li X."/>
            <person name="Huang L."/>
            <person name="Hu Y."/>
            <person name="Liang C."/>
            <person name="Hu X."/>
            <person name="Xu J."/>
            <person name="Yu X."/>
        </authorList>
    </citation>
    <scope>NUCLEOTIDE SEQUENCE [LARGE SCALE GENOMIC DNA]</scope>
    <source>
        <strain evidence="4">Henan</strain>
    </source>
</reference>
<dbReference type="Pfam" id="PF00076">
    <property type="entry name" value="RRM_1"/>
    <property type="match status" value="1"/>
</dbReference>
<dbReference type="InterPro" id="IPR050441">
    <property type="entry name" value="RBM"/>
</dbReference>
<dbReference type="InterPro" id="IPR000504">
    <property type="entry name" value="RRM_dom"/>
</dbReference>
<organism evidence="4 5">
    <name type="scientific">Clonorchis sinensis</name>
    <name type="common">Chinese liver fluke</name>
    <dbReference type="NCBI Taxonomy" id="79923"/>
    <lineage>
        <taxon>Eukaryota</taxon>
        <taxon>Metazoa</taxon>
        <taxon>Spiralia</taxon>
        <taxon>Lophotrochozoa</taxon>
        <taxon>Platyhelminthes</taxon>
        <taxon>Trematoda</taxon>
        <taxon>Digenea</taxon>
        <taxon>Opisthorchiida</taxon>
        <taxon>Opisthorchiata</taxon>
        <taxon>Opisthorchiidae</taxon>
        <taxon>Clonorchis</taxon>
    </lineage>
</organism>
<reference key="2">
    <citation type="submission" date="2011-10" db="EMBL/GenBank/DDBJ databases">
        <title>The genome and transcriptome sequence of Clonorchis sinensis provide insights into the carcinogenic liver fluke.</title>
        <authorList>
            <person name="Wang X."/>
            <person name="Huang Y."/>
            <person name="Chen W."/>
            <person name="Liu H."/>
            <person name="Guo L."/>
            <person name="Chen Y."/>
            <person name="Luo F."/>
            <person name="Zhou W."/>
            <person name="Sun J."/>
            <person name="Mao Q."/>
            <person name="Liang P."/>
            <person name="Zhou C."/>
            <person name="Tian Y."/>
            <person name="Men J."/>
            <person name="Lv X."/>
            <person name="Huang L."/>
            <person name="Zhou J."/>
            <person name="Hu Y."/>
            <person name="Li R."/>
            <person name="Zhang F."/>
            <person name="Lei H."/>
            <person name="Li X."/>
            <person name="Hu X."/>
            <person name="Liang C."/>
            <person name="Xu J."/>
            <person name="Wu Z."/>
            <person name="Yu X."/>
        </authorList>
    </citation>
    <scope>NUCLEOTIDE SEQUENCE</scope>
    <source>
        <strain>Henan</strain>
    </source>
</reference>
<dbReference type="EMBL" id="DF143056">
    <property type="protein sequence ID" value="GAA50546.1"/>
    <property type="molecule type" value="Genomic_DNA"/>
</dbReference>
<evidence type="ECO:0000313" key="4">
    <source>
        <dbReference type="EMBL" id="GAA50546.1"/>
    </source>
</evidence>
<evidence type="ECO:0000256" key="2">
    <source>
        <dbReference type="SAM" id="MobiDB-lite"/>
    </source>
</evidence>
<dbReference type="CDD" id="cd12311">
    <property type="entry name" value="RRM_SRSF2_SRSF8"/>
    <property type="match status" value="1"/>
</dbReference>
<feature type="region of interest" description="Disordered" evidence="2">
    <location>
        <begin position="175"/>
        <end position="201"/>
    </location>
</feature>
<dbReference type="Proteomes" id="UP000008909">
    <property type="component" value="Unassembled WGS sequence"/>
</dbReference>
<feature type="domain" description="RRM" evidence="3">
    <location>
        <begin position="15"/>
        <end position="93"/>
    </location>
</feature>
<dbReference type="AlphaFoldDB" id="G7YC62"/>
<dbReference type="SMART" id="SM00360">
    <property type="entry name" value="RRM"/>
    <property type="match status" value="1"/>
</dbReference>
<dbReference type="PANTHER" id="PTHR48034">
    <property type="entry name" value="TRANSFORMER-2 SEX-DETERMINING PROTEIN-RELATED"/>
    <property type="match status" value="1"/>
</dbReference>
<dbReference type="InterPro" id="IPR035979">
    <property type="entry name" value="RBD_domain_sf"/>
</dbReference>
<evidence type="ECO:0000259" key="3">
    <source>
        <dbReference type="PROSITE" id="PS50102"/>
    </source>
</evidence>
<dbReference type="Gene3D" id="3.30.70.330">
    <property type="match status" value="1"/>
</dbReference>
<proteinExistence type="predicted"/>
<dbReference type="SUPFAM" id="SSF54928">
    <property type="entry name" value="RNA-binding domain, RBD"/>
    <property type="match status" value="1"/>
</dbReference>
<keyword evidence="1" id="KW-0694">RNA-binding</keyword>
<dbReference type="PROSITE" id="PS50102">
    <property type="entry name" value="RRM"/>
    <property type="match status" value="1"/>
</dbReference>